<dbReference type="AlphaFoldDB" id="A0A3A6PV63"/>
<evidence type="ECO:0000313" key="4">
    <source>
        <dbReference type="Proteomes" id="UP000276588"/>
    </source>
</evidence>
<dbReference type="Pfam" id="PF25933">
    <property type="entry name" value="DUF7978"/>
    <property type="match status" value="1"/>
</dbReference>
<dbReference type="Proteomes" id="UP000276588">
    <property type="component" value="Unassembled WGS sequence"/>
</dbReference>
<reference evidence="3 4" key="1">
    <citation type="submission" date="2018-06" db="EMBL/GenBank/DDBJ databases">
        <title>Halonotius sp. F13-13 a new haloarchaeeon isolated from a solar saltern from Isla Cristina, Huelva, Spain.</title>
        <authorList>
            <person name="Duran-Viseras A."/>
            <person name="Sanchez-Porro C."/>
            <person name="Ventosa A."/>
        </authorList>
    </citation>
    <scope>NUCLEOTIDE SEQUENCE [LARGE SCALE GENOMIC DNA]</scope>
    <source>
        <strain evidence="3 4">F13-13</strain>
    </source>
</reference>
<dbReference type="OrthoDB" id="270777at2157"/>
<gene>
    <name evidence="3" type="ORF">DM826_06755</name>
</gene>
<feature type="domain" description="DUF7978" evidence="2">
    <location>
        <begin position="6"/>
        <end position="178"/>
    </location>
</feature>
<name>A0A3A6PV63_9EURY</name>
<protein>
    <recommendedName>
        <fullName evidence="2">DUF7978 domain-containing protein</fullName>
    </recommendedName>
</protein>
<accession>A0A3A6PV63</accession>
<dbReference type="RefSeq" id="WP_120102637.1">
    <property type="nucleotide sequence ID" value="NZ_QKNY01000009.1"/>
</dbReference>
<dbReference type="EMBL" id="QKNY01000009">
    <property type="protein sequence ID" value="RJX43300.1"/>
    <property type="molecule type" value="Genomic_DNA"/>
</dbReference>
<sequence>MPSITPRSIATGSLVGTLPWVVGYAITYLLVAPNLRDSPLNRIIETLDGAPATHELVGWVFYNAHFVDVVLDIPILGSQTTAYIGGDTGFTPALYLVPVVLLIAAGALISRQQAATDPTAGGLAGLSVVPGYLVVTVIGGLLFEITVGGATGAPDLTAAIILAGVLYPAVCAGLGGIGWAVLENKR</sequence>
<keyword evidence="1" id="KW-0472">Membrane</keyword>
<evidence type="ECO:0000259" key="2">
    <source>
        <dbReference type="Pfam" id="PF25933"/>
    </source>
</evidence>
<keyword evidence="1" id="KW-0812">Transmembrane</keyword>
<comment type="caution">
    <text evidence="3">The sequence shown here is derived from an EMBL/GenBank/DDBJ whole genome shotgun (WGS) entry which is preliminary data.</text>
</comment>
<dbReference type="InterPro" id="IPR058284">
    <property type="entry name" value="DUF7978"/>
</dbReference>
<feature type="transmembrane region" description="Helical" evidence="1">
    <location>
        <begin position="12"/>
        <end position="31"/>
    </location>
</feature>
<organism evidence="3 4">
    <name type="scientific">Halonotius aquaticus</name>
    <dbReference type="NCBI Taxonomy" id="2216978"/>
    <lineage>
        <taxon>Archaea</taxon>
        <taxon>Methanobacteriati</taxon>
        <taxon>Methanobacteriota</taxon>
        <taxon>Stenosarchaea group</taxon>
        <taxon>Halobacteria</taxon>
        <taxon>Halobacteriales</taxon>
        <taxon>Haloferacaceae</taxon>
        <taxon>Halonotius</taxon>
    </lineage>
</organism>
<keyword evidence="1" id="KW-1133">Transmembrane helix</keyword>
<evidence type="ECO:0000256" key="1">
    <source>
        <dbReference type="SAM" id="Phobius"/>
    </source>
</evidence>
<keyword evidence="4" id="KW-1185">Reference proteome</keyword>
<feature type="transmembrane region" description="Helical" evidence="1">
    <location>
        <begin position="93"/>
        <end position="110"/>
    </location>
</feature>
<feature type="transmembrane region" description="Helical" evidence="1">
    <location>
        <begin position="158"/>
        <end position="182"/>
    </location>
</feature>
<proteinExistence type="predicted"/>
<feature type="transmembrane region" description="Helical" evidence="1">
    <location>
        <begin position="122"/>
        <end position="143"/>
    </location>
</feature>
<evidence type="ECO:0000313" key="3">
    <source>
        <dbReference type="EMBL" id="RJX43300.1"/>
    </source>
</evidence>